<dbReference type="RefSeq" id="WP_322464283.1">
    <property type="nucleotide sequence ID" value="NZ_JAXOJX010000002.1"/>
</dbReference>
<gene>
    <name evidence="6" type="ORF">SM757_02705</name>
</gene>
<proteinExistence type="inferred from homology"/>
<dbReference type="PROSITE" id="PS50931">
    <property type="entry name" value="HTH_LYSR"/>
    <property type="match status" value="1"/>
</dbReference>
<dbReference type="SUPFAM" id="SSF53850">
    <property type="entry name" value="Periplasmic binding protein-like II"/>
    <property type="match status" value="1"/>
</dbReference>
<dbReference type="PANTHER" id="PTHR30579">
    <property type="entry name" value="TRANSCRIPTIONAL REGULATOR"/>
    <property type="match status" value="1"/>
</dbReference>
<dbReference type="InterPro" id="IPR050176">
    <property type="entry name" value="LTTR"/>
</dbReference>
<keyword evidence="4" id="KW-0804">Transcription</keyword>
<evidence type="ECO:0000256" key="1">
    <source>
        <dbReference type="ARBA" id="ARBA00009437"/>
    </source>
</evidence>
<name>A0ABU5I8Q1_9BURK</name>
<protein>
    <submittedName>
        <fullName evidence="6">LysR family transcriptional regulator</fullName>
    </submittedName>
</protein>
<dbReference type="PANTHER" id="PTHR30579:SF3">
    <property type="entry name" value="TRANSCRIPTIONAL REGULATORY PROTEIN"/>
    <property type="match status" value="1"/>
</dbReference>
<organism evidence="6 7">
    <name type="scientific">Azohydromonas lata</name>
    <dbReference type="NCBI Taxonomy" id="45677"/>
    <lineage>
        <taxon>Bacteria</taxon>
        <taxon>Pseudomonadati</taxon>
        <taxon>Pseudomonadota</taxon>
        <taxon>Betaproteobacteria</taxon>
        <taxon>Burkholderiales</taxon>
        <taxon>Sphaerotilaceae</taxon>
        <taxon>Azohydromonas</taxon>
    </lineage>
</organism>
<evidence type="ECO:0000259" key="5">
    <source>
        <dbReference type="PROSITE" id="PS50931"/>
    </source>
</evidence>
<dbReference type="InterPro" id="IPR005119">
    <property type="entry name" value="LysR_subst-bd"/>
</dbReference>
<comment type="similarity">
    <text evidence="1">Belongs to the LysR transcriptional regulatory family.</text>
</comment>
<evidence type="ECO:0000313" key="7">
    <source>
        <dbReference type="Proteomes" id="UP001293718"/>
    </source>
</evidence>
<dbReference type="Pfam" id="PF00126">
    <property type="entry name" value="HTH_1"/>
    <property type="match status" value="1"/>
</dbReference>
<dbReference type="InterPro" id="IPR036388">
    <property type="entry name" value="WH-like_DNA-bd_sf"/>
</dbReference>
<dbReference type="InterPro" id="IPR036390">
    <property type="entry name" value="WH_DNA-bd_sf"/>
</dbReference>
<dbReference type="Pfam" id="PF03466">
    <property type="entry name" value="LysR_substrate"/>
    <property type="match status" value="1"/>
</dbReference>
<evidence type="ECO:0000256" key="2">
    <source>
        <dbReference type="ARBA" id="ARBA00023015"/>
    </source>
</evidence>
<accession>A0ABU5I8Q1</accession>
<evidence type="ECO:0000256" key="3">
    <source>
        <dbReference type="ARBA" id="ARBA00023125"/>
    </source>
</evidence>
<keyword evidence="3" id="KW-0238">DNA-binding</keyword>
<keyword evidence="2" id="KW-0805">Transcription regulation</keyword>
<dbReference type="Proteomes" id="UP001293718">
    <property type="component" value="Unassembled WGS sequence"/>
</dbReference>
<evidence type="ECO:0000313" key="6">
    <source>
        <dbReference type="EMBL" id="MDZ5455477.1"/>
    </source>
</evidence>
<dbReference type="EMBL" id="JAXOJX010000002">
    <property type="protein sequence ID" value="MDZ5455477.1"/>
    <property type="molecule type" value="Genomic_DNA"/>
</dbReference>
<evidence type="ECO:0000256" key="4">
    <source>
        <dbReference type="ARBA" id="ARBA00023163"/>
    </source>
</evidence>
<reference evidence="6 7" key="1">
    <citation type="submission" date="2023-11" db="EMBL/GenBank/DDBJ databases">
        <title>Draft genome of Azohydromonas lata strain H1 (DSM1123), a polyhydroxyalkanoate producer.</title>
        <authorList>
            <person name="Traversa D."/>
            <person name="D'Addabbo P."/>
            <person name="Pazzani C."/>
            <person name="Manzari C."/>
            <person name="Chiara M."/>
            <person name="Scrascia M."/>
        </authorList>
    </citation>
    <scope>NUCLEOTIDE SEQUENCE [LARGE SCALE GENOMIC DNA]</scope>
    <source>
        <strain evidence="6 7">H1</strain>
    </source>
</reference>
<dbReference type="Gene3D" id="3.40.190.290">
    <property type="match status" value="1"/>
</dbReference>
<dbReference type="SUPFAM" id="SSF46785">
    <property type="entry name" value="Winged helix' DNA-binding domain"/>
    <property type="match status" value="1"/>
</dbReference>
<comment type="caution">
    <text evidence="6">The sequence shown here is derived from an EMBL/GenBank/DDBJ whole genome shotgun (WGS) entry which is preliminary data.</text>
</comment>
<sequence>MTAQTQYDLGADDLALVLALVRAGSLNGAAERLKVDASTAFRALQRLERGLKQPLFERSRTGCLPLDLARTLAEQAEAVETALEAARSAAQQPPQSLAGSVRLTTTDTLLHGLIAPALRDFQKGHPQLTFELHAGNELASLTRRDADIAVRATRRPPPHLVGRQLGPLRVALYTARDSAVRDWADVEAGRAAWVAPDDALPDHPTVLWRRRRFPKAVPAWRANSILTVMELIALGCGVGLLPMFLAHGRADLRPLSDALDECQTELWLLAHPESRHQRRVSAVYAHLAQALVLA</sequence>
<dbReference type="Gene3D" id="1.10.10.10">
    <property type="entry name" value="Winged helix-like DNA-binding domain superfamily/Winged helix DNA-binding domain"/>
    <property type="match status" value="1"/>
</dbReference>
<dbReference type="InterPro" id="IPR000847">
    <property type="entry name" value="LysR_HTH_N"/>
</dbReference>
<keyword evidence="7" id="KW-1185">Reference proteome</keyword>
<feature type="domain" description="HTH lysR-type" evidence="5">
    <location>
        <begin position="9"/>
        <end position="66"/>
    </location>
</feature>